<evidence type="ECO:0000313" key="1">
    <source>
        <dbReference type="EMBL" id="KAH3700956.1"/>
    </source>
</evidence>
<name>A0A9D3YJ46_DREPO</name>
<proteinExistence type="predicted"/>
<protein>
    <submittedName>
        <fullName evidence="1">Uncharacterized protein</fullName>
    </submittedName>
</protein>
<sequence>MSPAAANALIGWQPVSSRIMTARFNSKGRKVSIIQCYAQLTMQMKRQRKHSTTHCKQ</sequence>
<reference evidence="1" key="1">
    <citation type="journal article" date="2019" name="bioRxiv">
        <title>The Genome of the Zebra Mussel, Dreissena polymorpha: A Resource for Invasive Species Research.</title>
        <authorList>
            <person name="McCartney M.A."/>
            <person name="Auch B."/>
            <person name="Kono T."/>
            <person name="Mallez S."/>
            <person name="Zhang Y."/>
            <person name="Obille A."/>
            <person name="Becker A."/>
            <person name="Abrahante J.E."/>
            <person name="Garbe J."/>
            <person name="Badalamenti J.P."/>
            <person name="Herman A."/>
            <person name="Mangelson H."/>
            <person name="Liachko I."/>
            <person name="Sullivan S."/>
            <person name="Sone E.D."/>
            <person name="Koren S."/>
            <person name="Silverstein K.A.T."/>
            <person name="Beckman K.B."/>
            <person name="Gohl D.M."/>
        </authorList>
    </citation>
    <scope>NUCLEOTIDE SEQUENCE</scope>
    <source>
        <strain evidence="1">Duluth1</strain>
        <tissue evidence="1">Whole animal</tissue>
    </source>
</reference>
<reference evidence="1" key="2">
    <citation type="submission" date="2020-11" db="EMBL/GenBank/DDBJ databases">
        <authorList>
            <person name="McCartney M.A."/>
            <person name="Auch B."/>
            <person name="Kono T."/>
            <person name="Mallez S."/>
            <person name="Becker A."/>
            <person name="Gohl D.M."/>
            <person name="Silverstein K.A.T."/>
            <person name="Koren S."/>
            <person name="Bechman K.B."/>
            <person name="Herman A."/>
            <person name="Abrahante J.E."/>
            <person name="Garbe J."/>
        </authorList>
    </citation>
    <scope>NUCLEOTIDE SEQUENCE</scope>
    <source>
        <strain evidence="1">Duluth1</strain>
        <tissue evidence="1">Whole animal</tissue>
    </source>
</reference>
<evidence type="ECO:0000313" key="2">
    <source>
        <dbReference type="Proteomes" id="UP000828390"/>
    </source>
</evidence>
<organism evidence="1 2">
    <name type="scientific">Dreissena polymorpha</name>
    <name type="common">Zebra mussel</name>
    <name type="synonym">Mytilus polymorpha</name>
    <dbReference type="NCBI Taxonomy" id="45954"/>
    <lineage>
        <taxon>Eukaryota</taxon>
        <taxon>Metazoa</taxon>
        <taxon>Spiralia</taxon>
        <taxon>Lophotrochozoa</taxon>
        <taxon>Mollusca</taxon>
        <taxon>Bivalvia</taxon>
        <taxon>Autobranchia</taxon>
        <taxon>Heteroconchia</taxon>
        <taxon>Euheterodonta</taxon>
        <taxon>Imparidentia</taxon>
        <taxon>Neoheterodontei</taxon>
        <taxon>Myida</taxon>
        <taxon>Dreissenoidea</taxon>
        <taxon>Dreissenidae</taxon>
        <taxon>Dreissena</taxon>
    </lineage>
</organism>
<accession>A0A9D3YJ46</accession>
<keyword evidence="2" id="KW-1185">Reference proteome</keyword>
<dbReference type="EMBL" id="JAIWYP010000015">
    <property type="protein sequence ID" value="KAH3700956.1"/>
    <property type="molecule type" value="Genomic_DNA"/>
</dbReference>
<dbReference type="Proteomes" id="UP000828390">
    <property type="component" value="Unassembled WGS sequence"/>
</dbReference>
<dbReference type="AlphaFoldDB" id="A0A9D3YJ46"/>
<comment type="caution">
    <text evidence="1">The sequence shown here is derived from an EMBL/GenBank/DDBJ whole genome shotgun (WGS) entry which is preliminary data.</text>
</comment>
<gene>
    <name evidence="1" type="ORF">DPMN_075938</name>
</gene>